<dbReference type="Gene3D" id="1.10.287.110">
    <property type="entry name" value="DnaJ domain"/>
    <property type="match status" value="1"/>
</dbReference>
<dbReference type="PANTHER" id="PTHR24074">
    <property type="entry name" value="CO-CHAPERONE PROTEIN DJLA"/>
    <property type="match status" value="1"/>
</dbReference>
<name>A0A2H1EJA7_9ARCH</name>
<dbReference type="PROSITE" id="PS50076">
    <property type="entry name" value="DNAJ_2"/>
    <property type="match status" value="1"/>
</dbReference>
<evidence type="ECO:0000313" key="9">
    <source>
        <dbReference type="Proteomes" id="UP000232412"/>
    </source>
</evidence>
<keyword evidence="9" id="KW-1185">Reference proteome</keyword>
<evidence type="ECO:0000259" key="6">
    <source>
        <dbReference type="PROSITE" id="PS50076"/>
    </source>
</evidence>
<dbReference type="AlphaFoldDB" id="A0A2H1EJA7"/>
<dbReference type="InterPro" id="IPR001623">
    <property type="entry name" value="DnaJ_domain"/>
</dbReference>
<dbReference type="SUPFAM" id="SSF54862">
    <property type="entry name" value="4Fe-4S ferredoxins"/>
    <property type="match status" value="1"/>
</dbReference>
<comment type="cofactor">
    <cofactor evidence="1">
        <name>[4Fe-4S] cluster</name>
        <dbReference type="ChEBI" id="CHEBI:49883"/>
    </cofactor>
</comment>
<dbReference type="InterPro" id="IPR001080">
    <property type="entry name" value="3Fe4S_ferredoxin"/>
</dbReference>
<feature type="domain" description="4Fe-4S ferredoxin-type" evidence="7">
    <location>
        <begin position="146"/>
        <end position="174"/>
    </location>
</feature>
<sequence length="220" mass="25485">MNTYQCYQVLGLQEGASIKDVKASYRRLALKFHPDKNSSDQESTQFKLVTEAYQILRAEYKKAISTTTEKHNHSKKTGFSEPNFWGAKQSDRSSSEDWTRYTKYAENEYQDFWKQYERTFWEYYEKIRSGTRVENEPIRVEKDIDISVKVDPGKCIACCSCETIAPSVFRVEKNVKVNPKSKVIDEQGAHSETILDAAQTCPTKAISVSDKETSRQLYPW</sequence>
<keyword evidence="5" id="KW-0249">Electron transport</keyword>
<dbReference type="PROSITE" id="PS51379">
    <property type="entry name" value="4FE4S_FER_2"/>
    <property type="match status" value="1"/>
</dbReference>
<dbReference type="PRINTS" id="PR00625">
    <property type="entry name" value="JDOMAIN"/>
</dbReference>
<dbReference type="SUPFAM" id="SSF46565">
    <property type="entry name" value="Chaperone J-domain"/>
    <property type="match status" value="1"/>
</dbReference>
<keyword evidence="3 5" id="KW-0408">Iron</keyword>
<keyword evidence="4 5" id="KW-0411">Iron-sulfur</keyword>
<dbReference type="RefSeq" id="WP_101010887.1">
    <property type="nucleotide sequence ID" value="NZ_FRFC01000009.1"/>
</dbReference>
<evidence type="ECO:0000256" key="5">
    <source>
        <dbReference type="RuleBase" id="RU368020"/>
    </source>
</evidence>
<dbReference type="SMART" id="SM00271">
    <property type="entry name" value="DnaJ"/>
    <property type="match status" value="1"/>
</dbReference>
<comment type="function">
    <text evidence="5">Ferredoxins are iron-sulfur proteins that transfer electrons in a wide variety of metabolic reactions.</text>
</comment>
<evidence type="ECO:0000256" key="4">
    <source>
        <dbReference type="ARBA" id="ARBA00023014"/>
    </source>
</evidence>
<feature type="domain" description="J" evidence="6">
    <location>
        <begin position="5"/>
        <end position="61"/>
    </location>
</feature>
<dbReference type="OrthoDB" id="11397at2157"/>
<dbReference type="InterPro" id="IPR017896">
    <property type="entry name" value="4Fe4S_Fe-S-bd"/>
</dbReference>
<dbReference type="InterPro" id="IPR036869">
    <property type="entry name" value="J_dom_sf"/>
</dbReference>
<dbReference type="Proteomes" id="UP000232412">
    <property type="component" value="Unassembled WGS sequence"/>
</dbReference>
<dbReference type="Gene3D" id="3.30.70.20">
    <property type="match status" value="1"/>
</dbReference>
<keyword evidence="2 5" id="KW-0479">Metal-binding</keyword>
<evidence type="ECO:0000313" key="8">
    <source>
        <dbReference type="EMBL" id="SHO47963.1"/>
    </source>
</evidence>
<evidence type="ECO:0000259" key="7">
    <source>
        <dbReference type="PROSITE" id="PS51379"/>
    </source>
</evidence>
<protein>
    <recommendedName>
        <fullName evidence="5">Ferredoxin</fullName>
    </recommendedName>
</protein>
<evidence type="ECO:0000256" key="1">
    <source>
        <dbReference type="ARBA" id="ARBA00001966"/>
    </source>
</evidence>
<dbReference type="Pfam" id="PF13370">
    <property type="entry name" value="Fer4_13"/>
    <property type="match status" value="1"/>
</dbReference>
<proteinExistence type="predicted"/>
<keyword evidence="5" id="KW-0813">Transport</keyword>
<dbReference type="GO" id="GO:0051536">
    <property type="term" value="F:iron-sulfur cluster binding"/>
    <property type="evidence" value="ECO:0007669"/>
    <property type="project" value="UniProtKB-KW"/>
</dbReference>
<dbReference type="InterPro" id="IPR050817">
    <property type="entry name" value="DjlA_DnaK_co-chaperone"/>
</dbReference>
<accession>A0A2H1EJA7</accession>
<dbReference type="PRINTS" id="PR00352">
    <property type="entry name" value="3FE4SFRDOXIN"/>
</dbReference>
<dbReference type="GO" id="GO:0005506">
    <property type="term" value="F:iron ion binding"/>
    <property type="evidence" value="ECO:0007669"/>
    <property type="project" value="UniProtKB-UniRule"/>
</dbReference>
<gene>
    <name evidence="8" type="ORF">NSIN_80034</name>
</gene>
<dbReference type="CDD" id="cd06257">
    <property type="entry name" value="DnaJ"/>
    <property type="match status" value="1"/>
</dbReference>
<dbReference type="EMBL" id="FRFC01000009">
    <property type="protein sequence ID" value="SHO47963.1"/>
    <property type="molecule type" value="Genomic_DNA"/>
</dbReference>
<organism evidence="8 9">
    <name type="scientific">Nitrosotalea sinensis</name>
    <dbReference type="NCBI Taxonomy" id="1499975"/>
    <lineage>
        <taxon>Archaea</taxon>
        <taxon>Nitrososphaerota</taxon>
        <taxon>Nitrososphaeria</taxon>
        <taxon>Nitrosotaleales</taxon>
        <taxon>Nitrosotaleaceae</taxon>
        <taxon>Nitrosotalea</taxon>
    </lineage>
</organism>
<dbReference type="Pfam" id="PF00226">
    <property type="entry name" value="DnaJ"/>
    <property type="match status" value="1"/>
</dbReference>
<reference evidence="9" key="1">
    <citation type="submission" date="2016-12" db="EMBL/GenBank/DDBJ databases">
        <authorList>
            <person name="Herbold C."/>
        </authorList>
    </citation>
    <scope>NUCLEOTIDE SEQUENCE [LARGE SCALE GENOMIC DNA]</scope>
</reference>
<evidence type="ECO:0000256" key="3">
    <source>
        <dbReference type="ARBA" id="ARBA00023004"/>
    </source>
</evidence>
<evidence type="ECO:0000256" key="2">
    <source>
        <dbReference type="ARBA" id="ARBA00022723"/>
    </source>
</evidence>
<dbReference type="GO" id="GO:0009055">
    <property type="term" value="F:electron transfer activity"/>
    <property type="evidence" value="ECO:0007669"/>
    <property type="project" value="UniProtKB-UniRule"/>
</dbReference>